<feature type="transmembrane region" description="Helical" evidence="1">
    <location>
        <begin position="54"/>
        <end position="76"/>
    </location>
</feature>
<dbReference type="EMBL" id="BPVZ01000020">
    <property type="protein sequence ID" value="GKV03401.1"/>
    <property type="molecule type" value="Genomic_DNA"/>
</dbReference>
<sequence>MTCMRCCLHNSLKISNLIMNLLGIAMIIYCLWLQKKWDEGVAQLPTTKDLPRPWFIYASLGVGISICLSTVFGYIVGNSLSSSTLAVYIVSICSLLFLQVAVIVTIFFNFAWSKEIAEYIDERHQKFASFVIFHLRMCQFIAIMILVPQVKPRLL</sequence>
<name>A0AAV5IUB9_9ROSI</name>
<dbReference type="Proteomes" id="UP001054252">
    <property type="component" value="Unassembled WGS sequence"/>
</dbReference>
<keyword evidence="1" id="KW-1133">Transmembrane helix</keyword>
<comment type="caution">
    <text evidence="2">The sequence shown here is derived from an EMBL/GenBank/DDBJ whole genome shotgun (WGS) entry which is preliminary data.</text>
</comment>
<evidence type="ECO:0000313" key="2">
    <source>
        <dbReference type="EMBL" id="GKV03401.1"/>
    </source>
</evidence>
<evidence type="ECO:0008006" key="4">
    <source>
        <dbReference type="Google" id="ProtNLM"/>
    </source>
</evidence>
<evidence type="ECO:0000313" key="3">
    <source>
        <dbReference type="Proteomes" id="UP001054252"/>
    </source>
</evidence>
<dbReference type="AlphaFoldDB" id="A0AAV5IUB9"/>
<proteinExistence type="predicted"/>
<keyword evidence="1" id="KW-0812">Transmembrane</keyword>
<gene>
    <name evidence="2" type="ORF">SLEP1_g15707</name>
</gene>
<keyword evidence="3" id="KW-1185">Reference proteome</keyword>
<accession>A0AAV5IUB9</accession>
<evidence type="ECO:0000256" key="1">
    <source>
        <dbReference type="SAM" id="Phobius"/>
    </source>
</evidence>
<feature type="transmembrane region" description="Helical" evidence="1">
    <location>
        <begin position="12"/>
        <end position="34"/>
    </location>
</feature>
<organism evidence="2 3">
    <name type="scientific">Rubroshorea leprosula</name>
    <dbReference type="NCBI Taxonomy" id="152421"/>
    <lineage>
        <taxon>Eukaryota</taxon>
        <taxon>Viridiplantae</taxon>
        <taxon>Streptophyta</taxon>
        <taxon>Embryophyta</taxon>
        <taxon>Tracheophyta</taxon>
        <taxon>Spermatophyta</taxon>
        <taxon>Magnoliopsida</taxon>
        <taxon>eudicotyledons</taxon>
        <taxon>Gunneridae</taxon>
        <taxon>Pentapetalae</taxon>
        <taxon>rosids</taxon>
        <taxon>malvids</taxon>
        <taxon>Malvales</taxon>
        <taxon>Dipterocarpaceae</taxon>
        <taxon>Rubroshorea</taxon>
    </lineage>
</organism>
<feature type="transmembrane region" description="Helical" evidence="1">
    <location>
        <begin position="127"/>
        <end position="147"/>
    </location>
</feature>
<protein>
    <recommendedName>
        <fullName evidence="4">Tetraspanin-19-like</fullName>
    </recommendedName>
</protein>
<feature type="transmembrane region" description="Helical" evidence="1">
    <location>
        <begin position="85"/>
        <end position="107"/>
    </location>
</feature>
<keyword evidence="1" id="KW-0472">Membrane</keyword>
<reference evidence="2 3" key="1">
    <citation type="journal article" date="2021" name="Commun. Biol.">
        <title>The genome of Shorea leprosula (Dipterocarpaceae) highlights the ecological relevance of drought in aseasonal tropical rainforests.</title>
        <authorList>
            <person name="Ng K.K.S."/>
            <person name="Kobayashi M.J."/>
            <person name="Fawcett J.A."/>
            <person name="Hatakeyama M."/>
            <person name="Paape T."/>
            <person name="Ng C.H."/>
            <person name="Ang C.C."/>
            <person name="Tnah L.H."/>
            <person name="Lee C.T."/>
            <person name="Nishiyama T."/>
            <person name="Sese J."/>
            <person name="O'Brien M.J."/>
            <person name="Copetti D."/>
            <person name="Mohd Noor M.I."/>
            <person name="Ong R.C."/>
            <person name="Putra M."/>
            <person name="Sireger I.Z."/>
            <person name="Indrioko S."/>
            <person name="Kosugi Y."/>
            <person name="Izuno A."/>
            <person name="Isagi Y."/>
            <person name="Lee S.L."/>
            <person name="Shimizu K.K."/>
        </authorList>
    </citation>
    <scope>NUCLEOTIDE SEQUENCE [LARGE SCALE GENOMIC DNA]</scope>
    <source>
        <strain evidence="2">214</strain>
    </source>
</reference>